<name>X1DRA2_9ZZZZ</name>
<sequence length="40" mass="4647">GLKDSNGQFLALAIFIKQYDEKIEILTPLRNIENVLKRML</sequence>
<evidence type="ECO:0000313" key="1">
    <source>
        <dbReference type="EMBL" id="GAH23521.1"/>
    </source>
</evidence>
<proteinExistence type="predicted"/>
<feature type="non-terminal residue" evidence="1">
    <location>
        <position position="1"/>
    </location>
</feature>
<comment type="caution">
    <text evidence="1">The sequence shown here is derived from an EMBL/GenBank/DDBJ whole genome shotgun (WGS) entry which is preliminary data.</text>
</comment>
<organism evidence="1">
    <name type="scientific">marine sediment metagenome</name>
    <dbReference type="NCBI Taxonomy" id="412755"/>
    <lineage>
        <taxon>unclassified sequences</taxon>
        <taxon>metagenomes</taxon>
        <taxon>ecological metagenomes</taxon>
    </lineage>
</organism>
<gene>
    <name evidence="1" type="ORF">S01H4_66434</name>
</gene>
<reference evidence="1" key="1">
    <citation type="journal article" date="2014" name="Front. Microbiol.">
        <title>High frequency of phylogenetically diverse reductive dehalogenase-homologous genes in deep subseafloor sedimentary metagenomes.</title>
        <authorList>
            <person name="Kawai M."/>
            <person name="Futagami T."/>
            <person name="Toyoda A."/>
            <person name="Takaki Y."/>
            <person name="Nishi S."/>
            <person name="Hori S."/>
            <person name="Arai W."/>
            <person name="Tsubouchi T."/>
            <person name="Morono Y."/>
            <person name="Uchiyama I."/>
            <person name="Ito T."/>
            <person name="Fujiyama A."/>
            <person name="Inagaki F."/>
            <person name="Takami H."/>
        </authorList>
    </citation>
    <scope>NUCLEOTIDE SEQUENCE</scope>
    <source>
        <strain evidence="1">Expedition CK06-06</strain>
    </source>
</reference>
<dbReference type="AlphaFoldDB" id="X1DRA2"/>
<dbReference type="EMBL" id="BART01041142">
    <property type="protein sequence ID" value="GAH23521.1"/>
    <property type="molecule type" value="Genomic_DNA"/>
</dbReference>
<protein>
    <submittedName>
        <fullName evidence="1">Uncharacterized protein</fullName>
    </submittedName>
</protein>
<accession>X1DRA2</accession>